<feature type="transmembrane region" description="Helical" evidence="1">
    <location>
        <begin position="65"/>
        <end position="89"/>
    </location>
</feature>
<accession>A0A9D2EGC2</accession>
<dbReference type="EMBL" id="DXBY01000264">
    <property type="protein sequence ID" value="HIZ37114.1"/>
    <property type="molecule type" value="Genomic_DNA"/>
</dbReference>
<keyword evidence="1" id="KW-1133">Transmembrane helix</keyword>
<evidence type="ECO:0008006" key="4">
    <source>
        <dbReference type="Google" id="ProtNLM"/>
    </source>
</evidence>
<organism evidence="2 3">
    <name type="scientific">Candidatus Ruania gallistercoris</name>
    <dbReference type="NCBI Taxonomy" id="2838746"/>
    <lineage>
        <taxon>Bacteria</taxon>
        <taxon>Bacillati</taxon>
        <taxon>Actinomycetota</taxon>
        <taxon>Actinomycetes</taxon>
        <taxon>Micrococcales</taxon>
        <taxon>Ruaniaceae</taxon>
        <taxon>Ruania</taxon>
    </lineage>
</organism>
<sequence length="165" mass="18016">MDRHDDVAGPAPTAPTPLKWVLAGVIGGVVLLVALPVAMWLGRDGFLTDSILAQDPGLNEKQLELAIWASILYAVVLHAVDVAVTIWLMVKLWQGRQWARVAMTVYLVIATAGSLYSATQGDSYLIAVIPTDALHLMMLVLLWVPRSVREFFATHQRMRSTAQGG</sequence>
<reference evidence="2" key="1">
    <citation type="journal article" date="2021" name="PeerJ">
        <title>Extensive microbial diversity within the chicken gut microbiome revealed by metagenomics and culture.</title>
        <authorList>
            <person name="Gilroy R."/>
            <person name="Ravi A."/>
            <person name="Getino M."/>
            <person name="Pursley I."/>
            <person name="Horton D.L."/>
            <person name="Alikhan N.F."/>
            <person name="Baker D."/>
            <person name="Gharbi K."/>
            <person name="Hall N."/>
            <person name="Watson M."/>
            <person name="Adriaenssens E.M."/>
            <person name="Foster-Nyarko E."/>
            <person name="Jarju S."/>
            <person name="Secka A."/>
            <person name="Antonio M."/>
            <person name="Oren A."/>
            <person name="Chaudhuri R.R."/>
            <person name="La Ragione R."/>
            <person name="Hildebrand F."/>
            <person name="Pallen M.J."/>
        </authorList>
    </citation>
    <scope>NUCLEOTIDE SEQUENCE</scope>
    <source>
        <strain evidence="2">ChiGjej4B4-7305</strain>
    </source>
</reference>
<dbReference type="Proteomes" id="UP000824037">
    <property type="component" value="Unassembled WGS sequence"/>
</dbReference>
<name>A0A9D2EGC2_9MICO</name>
<feature type="transmembrane region" description="Helical" evidence="1">
    <location>
        <begin position="101"/>
        <end position="118"/>
    </location>
</feature>
<reference evidence="2" key="2">
    <citation type="submission" date="2021-04" db="EMBL/GenBank/DDBJ databases">
        <authorList>
            <person name="Gilroy R."/>
        </authorList>
    </citation>
    <scope>NUCLEOTIDE SEQUENCE</scope>
    <source>
        <strain evidence="2">ChiGjej4B4-7305</strain>
    </source>
</reference>
<evidence type="ECO:0000313" key="3">
    <source>
        <dbReference type="Proteomes" id="UP000824037"/>
    </source>
</evidence>
<comment type="caution">
    <text evidence="2">The sequence shown here is derived from an EMBL/GenBank/DDBJ whole genome shotgun (WGS) entry which is preliminary data.</text>
</comment>
<proteinExistence type="predicted"/>
<evidence type="ECO:0000256" key="1">
    <source>
        <dbReference type="SAM" id="Phobius"/>
    </source>
</evidence>
<dbReference type="AlphaFoldDB" id="A0A9D2EGC2"/>
<feature type="transmembrane region" description="Helical" evidence="1">
    <location>
        <begin position="20"/>
        <end position="41"/>
    </location>
</feature>
<keyword evidence="1" id="KW-0472">Membrane</keyword>
<feature type="transmembrane region" description="Helical" evidence="1">
    <location>
        <begin position="124"/>
        <end position="144"/>
    </location>
</feature>
<keyword evidence="1" id="KW-0812">Transmembrane</keyword>
<protein>
    <recommendedName>
        <fullName evidence="4">DUF2569 domain-containing protein</fullName>
    </recommendedName>
</protein>
<gene>
    <name evidence="2" type="ORF">H9815_15175</name>
</gene>
<evidence type="ECO:0000313" key="2">
    <source>
        <dbReference type="EMBL" id="HIZ37114.1"/>
    </source>
</evidence>